<organism evidence="2 3">
    <name type="scientific">Ancylomarina salipaludis</name>
    <dbReference type="NCBI Taxonomy" id="2501299"/>
    <lineage>
        <taxon>Bacteria</taxon>
        <taxon>Pseudomonadati</taxon>
        <taxon>Bacteroidota</taxon>
        <taxon>Bacteroidia</taxon>
        <taxon>Marinilabiliales</taxon>
        <taxon>Marinifilaceae</taxon>
        <taxon>Ancylomarina</taxon>
    </lineage>
</organism>
<dbReference type="Pfam" id="PF09722">
    <property type="entry name" value="Xre_MbcA_ParS_C"/>
    <property type="match status" value="1"/>
</dbReference>
<comment type="caution">
    <text evidence="2">The sequence shown here is derived from an EMBL/GenBank/DDBJ whole genome shotgun (WGS) entry which is preliminary data.</text>
</comment>
<feature type="domain" description="Antitoxin Xre/MbcA/ParS-like toxin-binding" evidence="1">
    <location>
        <begin position="10"/>
        <end position="55"/>
    </location>
</feature>
<dbReference type="Proteomes" id="UP000289703">
    <property type="component" value="Unassembled WGS sequence"/>
</dbReference>
<name>A0A4Q1JQ10_9BACT</name>
<evidence type="ECO:0000313" key="3">
    <source>
        <dbReference type="Proteomes" id="UP000289703"/>
    </source>
</evidence>
<evidence type="ECO:0000313" key="2">
    <source>
        <dbReference type="EMBL" id="RXQ97463.1"/>
    </source>
</evidence>
<dbReference type="InterPro" id="IPR024467">
    <property type="entry name" value="Xre/MbcA/ParS-like_toxin-bd"/>
</dbReference>
<keyword evidence="3" id="KW-1185">Reference proteome</keyword>
<dbReference type="AlphaFoldDB" id="A0A4Q1JQ10"/>
<protein>
    <submittedName>
        <fullName evidence="2">DUF2384 domain-containing protein</fullName>
    </submittedName>
</protein>
<reference evidence="2 3" key="1">
    <citation type="submission" date="2019-01" db="EMBL/GenBank/DDBJ databases">
        <title>Ancylomarina salipaludis sp. nov., isolated from a salt marsh.</title>
        <authorList>
            <person name="Yoon J.-H."/>
        </authorList>
    </citation>
    <scope>NUCLEOTIDE SEQUENCE [LARGE SCALE GENOMIC DNA]</scope>
    <source>
        <strain evidence="2 3">SHSM-M15</strain>
    </source>
</reference>
<evidence type="ECO:0000259" key="1">
    <source>
        <dbReference type="Pfam" id="PF09722"/>
    </source>
</evidence>
<accession>A0A4Q1JQ10</accession>
<gene>
    <name evidence="2" type="ORF">EO244_00815</name>
</gene>
<dbReference type="RefSeq" id="WP_129251998.1">
    <property type="nucleotide sequence ID" value="NZ_SAXA01000001.1"/>
</dbReference>
<dbReference type="EMBL" id="SAXA01000001">
    <property type="protein sequence ID" value="RXQ97463.1"/>
    <property type="molecule type" value="Genomic_DNA"/>
</dbReference>
<proteinExistence type="predicted"/>
<sequence length="60" mass="6786">MKELLEKGIKIFGTKTRFINWIETENEALGDVTPDSLLDSTQGLSIVYDLLMKIEANRVS</sequence>
<dbReference type="OrthoDB" id="5770459at2"/>